<dbReference type="PANTHER" id="PTHR35523:SF1">
    <property type="entry name" value="CELL WALL PROTEIN SED1"/>
    <property type="match status" value="1"/>
</dbReference>
<dbReference type="OrthoDB" id="4094614at2759"/>
<evidence type="ECO:0000256" key="2">
    <source>
        <dbReference type="SAM" id="SignalP"/>
    </source>
</evidence>
<dbReference type="GO" id="GO:0005199">
    <property type="term" value="F:structural constituent of cell wall"/>
    <property type="evidence" value="ECO:0007669"/>
    <property type="project" value="InterPro"/>
</dbReference>
<name>A0A6A6V8P4_9PLEO</name>
<evidence type="ECO:0008006" key="5">
    <source>
        <dbReference type="Google" id="ProtNLM"/>
    </source>
</evidence>
<evidence type="ECO:0000313" key="4">
    <source>
        <dbReference type="Proteomes" id="UP000799440"/>
    </source>
</evidence>
<accession>A0A6A6V8P4</accession>
<feature type="chain" id="PRO_5025608174" description="Cell wall protein SED1" evidence="2">
    <location>
        <begin position="16"/>
        <end position="173"/>
    </location>
</feature>
<dbReference type="GO" id="GO:0009277">
    <property type="term" value="C:fungal-type cell wall"/>
    <property type="evidence" value="ECO:0007669"/>
    <property type="project" value="TreeGrafter"/>
</dbReference>
<evidence type="ECO:0000256" key="1">
    <source>
        <dbReference type="SAM" id="MobiDB-lite"/>
    </source>
</evidence>
<protein>
    <recommendedName>
        <fullName evidence="5">Cell wall protein SED1</fullName>
    </recommendedName>
</protein>
<feature type="signal peptide" evidence="2">
    <location>
        <begin position="1"/>
        <end position="15"/>
    </location>
</feature>
<dbReference type="AlphaFoldDB" id="A0A6A6V8P4"/>
<dbReference type="GO" id="GO:0031505">
    <property type="term" value="P:fungal-type cell wall organization"/>
    <property type="evidence" value="ECO:0007669"/>
    <property type="project" value="InterPro"/>
</dbReference>
<organism evidence="3 4">
    <name type="scientific">Sporormia fimetaria CBS 119925</name>
    <dbReference type="NCBI Taxonomy" id="1340428"/>
    <lineage>
        <taxon>Eukaryota</taxon>
        <taxon>Fungi</taxon>
        <taxon>Dikarya</taxon>
        <taxon>Ascomycota</taxon>
        <taxon>Pezizomycotina</taxon>
        <taxon>Dothideomycetes</taxon>
        <taxon>Pleosporomycetidae</taxon>
        <taxon>Pleosporales</taxon>
        <taxon>Sporormiaceae</taxon>
        <taxon>Sporormia</taxon>
    </lineage>
</organism>
<dbReference type="PANTHER" id="PTHR35523">
    <property type="entry name" value="CELL WALL PROTEIN SED1"/>
    <property type="match status" value="1"/>
</dbReference>
<keyword evidence="2" id="KW-0732">Signal</keyword>
<sequence>MRFIVATAIVGAVSAQGVYPPTVNNTVIVDPTLTEEPTVIVDPTLPPVYETVTVSEYTTYCPGPTEITQGTKTYTVTESTTLTITDCPCTITKTPEVPYPTETLTPEVPEYPTSHVPQVPHYPTANSTVAPPPAGTGYPSEPSASAPSEEFPGAASQMGVGLLAVIGALAAFL</sequence>
<dbReference type="EMBL" id="MU006575">
    <property type="protein sequence ID" value="KAF2746895.1"/>
    <property type="molecule type" value="Genomic_DNA"/>
</dbReference>
<feature type="region of interest" description="Disordered" evidence="1">
    <location>
        <begin position="107"/>
        <end position="152"/>
    </location>
</feature>
<feature type="compositionally biased region" description="Low complexity" evidence="1">
    <location>
        <begin position="139"/>
        <end position="152"/>
    </location>
</feature>
<keyword evidence="4" id="KW-1185">Reference proteome</keyword>
<reference evidence="3" key="1">
    <citation type="journal article" date="2020" name="Stud. Mycol.">
        <title>101 Dothideomycetes genomes: a test case for predicting lifestyles and emergence of pathogens.</title>
        <authorList>
            <person name="Haridas S."/>
            <person name="Albert R."/>
            <person name="Binder M."/>
            <person name="Bloem J."/>
            <person name="Labutti K."/>
            <person name="Salamov A."/>
            <person name="Andreopoulos B."/>
            <person name="Baker S."/>
            <person name="Barry K."/>
            <person name="Bills G."/>
            <person name="Bluhm B."/>
            <person name="Cannon C."/>
            <person name="Castanera R."/>
            <person name="Culley D."/>
            <person name="Daum C."/>
            <person name="Ezra D."/>
            <person name="Gonzalez J."/>
            <person name="Henrissat B."/>
            <person name="Kuo A."/>
            <person name="Liang C."/>
            <person name="Lipzen A."/>
            <person name="Lutzoni F."/>
            <person name="Magnuson J."/>
            <person name="Mondo S."/>
            <person name="Nolan M."/>
            <person name="Ohm R."/>
            <person name="Pangilinan J."/>
            <person name="Park H.-J."/>
            <person name="Ramirez L."/>
            <person name="Alfaro M."/>
            <person name="Sun H."/>
            <person name="Tritt A."/>
            <person name="Yoshinaga Y."/>
            <person name="Zwiers L.-H."/>
            <person name="Turgeon B."/>
            <person name="Goodwin S."/>
            <person name="Spatafora J."/>
            <person name="Crous P."/>
            <person name="Grigoriev I."/>
        </authorList>
    </citation>
    <scope>NUCLEOTIDE SEQUENCE</scope>
    <source>
        <strain evidence="3">CBS 119925</strain>
    </source>
</reference>
<dbReference type="InterPro" id="IPR038843">
    <property type="entry name" value="Sed1/Spi1"/>
</dbReference>
<proteinExistence type="predicted"/>
<evidence type="ECO:0000313" key="3">
    <source>
        <dbReference type="EMBL" id="KAF2746895.1"/>
    </source>
</evidence>
<gene>
    <name evidence="3" type="ORF">M011DRAFT_468182</name>
</gene>
<dbReference type="Proteomes" id="UP000799440">
    <property type="component" value="Unassembled WGS sequence"/>
</dbReference>